<feature type="transmembrane region" description="Helical" evidence="2">
    <location>
        <begin position="62"/>
        <end position="83"/>
    </location>
</feature>
<sequence>MSLNPRQELSASSKENGFQRMHSDTTHSDHIYNYIEEQKVSPKKFFNQRNFSVVTQNIKLRYALISAAFIIVLAVILTVVLTLKAKGNNEDSEEPKELVRTIFFAFNTDYDVQYKEVRNDDKCNLTKNIVSTQHAILEMKDQRFRFILFADKVKTSESMDWLKAIDKLETAMSHSNPQTTFKQYLVLQEFVDRAGNDDLLVYFVPCNFNYSASDSDMEIVRAMIRLAHIEEHVLIIFAKEDGESIKEWYGVNISHVVGKGENVVDRIVRFVLMETTKAESSIRTEPIFQSTATVDATSTYVGTPTSEAPKSINCVCVVDLQYITKAREIDKEKSLILKVTDTLFKERQDSTAGIWAYGAVAQKTDFTNVFNNMCDTYEKFEAGAHTAMQRGSRLNDLGENFTTVNTATGPEGKVDNLLFMWGAEFVPENWVITPGYNYKNIVVVSLQGANFMGHIDDRGKIINVVLDDYKDEDVQKIVDALIS</sequence>
<feature type="region of interest" description="Disordered" evidence="1">
    <location>
        <begin position="1"/>
        <end position="22"/>
    </location>
</feature>
<gene>
    <name evidence="3" type="ORF">CYNAS_LOCUS17179</name>
</gene>
<dbReference type="EMBL" id="CATQJL010000316">
    <property type="protein sequence ID" value="CAJ0605196.1"/>
    <property type="molecule type" value="Genomic_DNA"/>
</dbReference>
<keyword evidence="4" id="KW-1185">Reference proteome</keyword>
<protein>
    <submittedName>
        <fullName evidence="3">Uncharacterized protein</fullName>
    </submittedName>
</protein>
<evidence type="ECO:0000256" key="2">
    <source>
        <dbReference type="SAM" id="Phobius"/>
    </source>
</evidence>
<keyword evidence="2" id="KW-0812">Transmembrane</keyword>
<name>A0AA36MAU9_CYLNA</name>
<proteinExistence type="predicted"/>
<accession>A0AA36MAU9</accession>
<dbReference type="AlphaFoldDB" id="A0AA36MAU9"/>
<comment type="caution">
    <text evidence="3">The sequence shown here is derived from an EMBL/GenBank/DDBJ whole genome shotgun (WGS) entry which is preliminary data.</text>
</comment>
<keyword evidence="2" id="KW-1133">Transmembrane helix</keyword>
<dbReference type="Proteomes" id="UP001176961">
    <property type="component" value="Unassembled WGS sequence"/>
</dbReference>
<keyword evidence="2" id="KW-0472">Membrane</keyword>
<evidence type="ECO:0000313" key="3">
    <source>
        <dbReference type="EMBL" id="CAJ0605196.1"/>
    </source>
</evidence>
<feature type="compositionally biased region" description="Polar residues" evidence="1">
    <location>
        <begin position="1"/>
        <end position="16"/>
    </location>
</feature>
<organism evidence="3 4">
    <name type="scientific">Cylicocyclus nassatus</name>
    <name type="common">Nematode worm</name>
    <dbReference type="NCBI Taxonomy" id="53992"/>
    <lineage>
        <taxon>Eukaryota</taxon>
        <taxon>Metazoa</taxon>
        <taxon>Ecdysozoa</taxon>
        <taxon>Nematoda</taxon>
        <taxon>Chromadorea</taxon>
        <taxon>Rhabditida</taxon>
        <taxon>Rhabditina</taxon>
        <taxon>Rhabditomorpha</taxon>
        <taxon>Strongyloidea</taxon>
        <taxon>Strongylidae</taxon>
        <taxon>Cylicocyclus</taxon>
    </lineage>
</organism>
<evidence type="ECO:0000256" key="1">
    <source>
        <dbReference type="SAM" id="MobiDB-lite"/>
    </source>
</evidence>
<reference evidence="3" key="1">
    <citation type="submission" date="2023-07" db="EMBL/GenBank/DDBJ databases">
        <authorList>
            <consortium name="CYATHOMIX"/>
        </authorList>
    </citation>
    <scope>NUCLEOTIDE SEQUENCE</scope>
    <source>
        <strain evidence="3">N/A</strain>
    </source>
</reference>
<evidence type="ECO:0000313" key="4">
    <source>
        <dbReference type="Proteomes" id="UP001176961"/>
    </source>
</evidence>